<dbReference type="EMBL" id="CP120627">
    <property type="protein sequence ID" value="WEW55412.1"/>
    <property type="molecule type" value="Genomic_DNA"/>
</dbReference>
<dbReference type="Pfam" id="PF10303">
    <property type="entry name" value="DUF2408"/>
    <property type="match status" value="2"/>
</dbReference>
<accession>A0AAF0DBE0</accession>
<sequence length="343" mass="38916">MASTIKRLLDHLKEAAFYSQKDLDSIAKTLGKMAESVEHGKETYSPHLLTLLQTRLDQCQKQLAELHHELSFLSPELAPTHETLVSILRSTAAANTRSKFSSLEVSGFKNRLIEIKASLENGNLLASGETAPQGQELVKILLERCLKWVDIVLDRRGKIDERFKDQYDQLVEIRNQLDRLAMTQAWSLRETDLYIIQRKLNYIDECRVNGNFLDASGQPADLHAQRTLLYLIRRSYALIYGLLISSEPVSEALLPIYNQLQTLRKCLMEVKESGGVSTSRELYPYSMKLNSIDNMRVDGKFYIGSDLPEGQGRVNELLAQCYDLCYELRAAADEEAAAKQDDL</sequence>
<name>A0AAF0DBE0_9EURO</name>
<dbReference type="PANTHER" id="PTHR28086">
    <property type="entry name" value="UPF0662 PROTEIN YPL260W"/>
    <property type="match status" value="1"/>
</dbReference>
<dbReference type="Proteomes" id="UP001219355">
    <property type="component" value="Chromosome 1"/>
</dbReference>
<evidence type="ECO:0000313" key="2">
    <source>
        <dbReference type="Proteomes" id="UP001219355"/>
    </source>
</evidence>
<dbReference type="AlphaFoldDB" id="A0AAF0DBE0"/>
<dbReference type="PANTHER" id="PTHR28086:SF1">
    <property type="entry name" value="CU(2+) SUPPRESSING AND BLEOMYCIN SENSITIVE PROTEIN 1"/>
    <property type="match status" value="1"/>
</dbReference>
<gene>
    <name evidence="1" type="ORF">PRK78_000843</name>
</gene>
<dbReference type="InterPro" id="IPR018810">
    <property type="entry name" value="UPF0662"/>
</dbReference>
<proteinExistence type="predicted"/>
<dbReference type="GO" id="GO:0005634">
    <property type="term" value="C:nucleus"/>
    <property type="evidence" value="ECO:0007669"/>
    <property type="project" value="TreeGrafter"/>
</dbReference>
<protein>
    <submittedName>
        <fullName evidence="1">Uncharacterized protein</fullName>
    </submittedName>
</protein>
<evidence type="ECO:0000313" key="1">
    <source>
        <dbReference type="EMBL" id="WEW55412.1"/>
    </source>
</evidence>
<reference evidence="1" key="1">
    <citation type="submission" date="2023-03" db="EMBL/GenBank/DDBJ databases">
        <title>Emydomyces testavorans Genome Sequence.</title>
        <authorList>
            <person name="Hoyer L."/>
        </authorList>
    </citation>
    <scope>NUCLEOTIDE SEQUENCE</scope>
    <source>
        <strain evidence="1">16-2883</strain>
    </source>
</reference>
<dbReference type="GO" id="GO:0005737">
    <property type="term" value="C:cytoplasm"/>
    <property type="evidence" value="ECO:0007669"/>
    <property type="project" value="TreeGrafter"/>
</dbReference>
<organism evidence="1 2">
    <name type="scientific">Emydomyces testavorans</name>
    <dbReference type="NCBI Taxonomy" id="2070801"/>
    <lineage>
        <taxon>Eukaryota</taxon>
        <taxon>Fungi</taxon>
        <taxon>Dikarya</taxon>
        <taxon>Ascomycota</taxon>
        <taxon>Pezizomycotina</taxon>
        <taxon>Eurotiomycetes</taxon>
        <taxon>Eurotiomycetidae</taxon>
        <taxon>Onygenales</taxon>
        <taxon>Nannizziopsiaceae</taxon>
        <taxon>Emydomyces</taxon>
    </lineage>
</organism>
<keyword evidence="2" id="KW-1185">Reference proteome</keyword>